<evidence type="ECO:0000313" key="3">
    <source>
        <dbReference type="EMBL" id="GGL56402.1"/>
    </source>
</evidence>
<dbReference type="Proteomes" id="UP000648663">
    <property type="component" value="Unassembled WGS sequence"/>
</dbReference>
<sequence>MTGSTAPSDPSDRGTSVGDRTTSFRNNEVDPGTGARASRGAARDAVDRQHDRFGGIKWGAAFFGWLSANGLAVLLIAAVSAAGVAIGLTEGVPSVDEAAANADGIGIGGGIALLVVLFLAYLAGGYVAGRMARFDGVRQGIAVWVVGLLVVLVLAVAGAVLGSQYNVLSDLDLPRIPIDEGTLTTAGIIALLAVLLVTLLGAVLGGKLGERFHRKVDRAGFAA</sequence>
<dbReference type="EMBL" id="JAAMPA010000001">
    <property type="protein sequence ID" value="NIH68326.1"/>
    <property type="molecule type" value="Genomic_DNA"/>
</dbReference>
<feature type="transmembrane region" description="Helical" evidence="2">
    <location>
        <begin position="105"/>
        <end position="129"/>
    </location>
</feature>
<feature type="transmembrane region" description="Helical" evidence="2">
    <location>
        <begin position="183"/>
        <end position="205"/>
    </location>
</feature>
<dbReference type="Proteomes" id="UP000552836">
    <property type="component" value="Unassembled WGS sequence"/>
</dbReference>
<keyword evidence="6" id="KW-1185">Reference proteome</keyword>
<feature type="region of interest" description="Disordered" evidence="1">
    <location>
        <begin position="1"/>
        <end position="43"/>
    </location>
</feature>
<keyword evidence="2" id="KW-0812">Transmembrane</keyword>
<accession>A0A846LL41</accession>
<keyword evidence="2" id="KW-0472">Membrane</keyword>
<protein>
    <submittedName>
        <fullName evidence="4">Uncharacterized protein</fullName>
    </submittedName>
</protein>
<feature type="transmembrane region" description="Helical" evidence="2">
    <location>
        <begin position="58"/>
        <end position="85"/>
    </location>
</feature>
<evidence type="ECO:0000313" key="5">
    <source>
        <dbReference type="Proteomes" id="UP000552836"/>
    </source>
</evidence>
<evidence type="ECO:0000313" key="6">
    <source>
        <dbReference type="Proteomes" id="UP000648663"/>
    </source>
</evidence>
<feature type="transmembrane region" description="Helical" evidence="2">
    <location>
        <begin position="141"/>
        <end position="163"/>
    </location>
</feature>
<evidence type="ECO:0000256" key="2">
    <source>
        <dbReference type="SAM" id="Phobius"/>
    </source>
</evidence>
<organism evidence="4 5">
    <name type="scientific">Modestobacter marinus</name>
    <dbReference type="NCBI Taxonomy" id="477641"/>
    <lineage>
        <taxon>Bacteria</taxon>
        <taxon>Bacillati</taxon>
        <taxon>Actinomycetota</taxon>
        <taxon>Actinomycetes</taxon>
        <taxon>Geodermatophilales</taxon>
        <taxon>Geodermatophilaceae</taxon>
        <taxon>Modestobacter</taxon>
    </lineage>
</organism>
<reference evidence="3" key="1">
    <citation type="journal article" date="2014" name="Int. J. Syst. Evol. Microbiol.">
        <title>Complete genome of a new Firmicutes species belonging to the dominant human colonic microbiota ('Ruminococcus bicirculans') reveals two chromosomes and a selective capacity to utilize plant glucans.</title>
        <authorList>
            <consortium name="NISC Comparative Sequencing Program"/>
            <person name="Wegmann U."/>
            <person name="Louis P."/>
            <person name="Goesmann A."/>
            <person name="Henrissat B."/>
            <person name="Duncan S.H."/>
            <person name="Flint H.J."/>
        </authorList>
    </citation>
    <scope>NUCLEOTIDE SEQUENCE</scope>
    <source>
        <strain evidence="3">CGMCC 4.5581</strain>
    </source>
</reference>
<evidence type="ECO:0000256" key="1">
    <source>
        <dbReference type="SAM" id="MobiDB-lite"/>
    </source>
</evidence>
<dbReference type="AlphaFoldDB" id="A0A846LL41"/>
<dbReference type="RefSeq" id="WP_229681873.1">
    <property type="nucleotide sequence ID" value="NZ_BAABJU010000023.1"/>
</dbReference>
<proteinExistence type="predicted"/>
<reference evidence="3" key="4">
    <citation type="submission" date="2024-05" db="EMBL/GenBank/DDBJ databases">
        <authorList>
            <person name="Sun Q."/>
            <person name="Zhou Y."/>
        </authorList>
    </citation>
    <scope>NUCLEOTIDE SEQUENCE</scope>
    <source>
        <strain evidence="3">CGMCC 4.5581</strain>
    </source>
</reference>
<gene>
    <name evidence="4" type="ORF">FB380_002772</name>
    <name evidence="3" type="ORF">GCM10011589_10450</name>
</gene>
<evidence type="ECO:0000313" key="4">
    <source>
        <dbReference type="EMBL" id="NIH68326.1"/>
    </source>
</evidence>
<keyword evidence="2" id="KW-1133">Transmembrane helix</keyword>
<reference evidence="6" key="2">
    <citation type="journal article" date="2019" name="Int. J. Syst. Evol. Microbiol.">
        <title>The Global Catalogue of Microorganisms (GCM) 10K type strain sequencing project: providing services to taxonomists for standard genome sequencing and annotation.</title>
        <authorList>
            <consortium name="The Broad Institute Genomics Platform"/>
            <consortium name="The Broad Institute Genome Sequencing Center for Infectious Disease"/>
            <person name="Wu L."/>
            <person name="Ma J."/>
        </authorList>
    </citation>
    <scope>NUCLEOTIDE SEQUENCE [LARGE SCALE GENOMIC DNA]</scope>
    <source>
        <strain evidence="6">CGMCC 4.5581</strain>
    </source>
</reference>
<reference evidence="4 5" key="3">
    <citation type="submission" date="2020-02" db="EMBL/GenBank/DDBJ databases">
        <title>Sequencing the genomes of 1000 actinobacteria strains.</title>
        <authorList>
            <person name="Klenk H.-P."/>
        </authorList>
    </citation>
    <scope>NUCLEOTIDE SEQUENCE [LARGE SCALE GENOMIC DNA]</scope>
    <source>
        <strain evidence="4 5">DSM 45201</strain>
    </source>
</reference>
<name>A0A846LL41_9ACTN</name>
<dbReference type="EMBL" id="BMMI01000002">
    <property type="protein sequence ID" value="GGL56402.1"/>
    <property type="molecule type" value="Genomic_DNA"/>
</dbReference>
<comment type="caution">
    <text evidence="4">The sequence shown here is derived from an EMBL/GenBank/DDBJ whole genome shotgun (WGS) entry which is preliminary data.</text>
</comment>